<reference evidence="1 2" key="1">
    <citation type="submission" date="2014-04" db="EMBL/GenBank/DDBJ databases">
        <authorList>
            <consortium name="DOE Joint Genome Institute"/>
            <person name="Kuo A."/>
            <person name="Kohler A."/>
            <person name="Jargeat P."/>
            <person name="Nagy L.G."/>
            <person name="Floudas D."/>
            <person name="Copeland A."/>
            <person name="Barry K.W."/>
            <person name="Cichocki N."/>
            <person name="Veneault-Fourrey C."/>
            <person name="LaButti K."/>
            <person name="Lindquist E.A."/>
            <person name="Lipzen A."/>
            <person name="Lundell T."/>
            <person name="Morin E."/>
            <person name="Murat C."/>
            <person name="Sun H."/>
            <person name="Tunlid A."/>
            <person name="Henrissat B."/>
            <person name="Grigoriev I.V."/>
            <person name="Hibbett D.S."/>
            <person name="Martin F."/>
            <person name="Nordberg H.P."/>
            <person name="Cantor M.N."/>
            <person name="Hua S.X."/>
        </authorList>
    </citation>
    <scope>NUCLEOTIDE SEQUENCE [LARGE SCALE GENOMIC DNA]</scope>
    <source>
        <strain evidence="1 2">Ve08.2h10</strain>
    </source>
</reference>
<evidence type="ECO:0000313" key="1">
    <source>
        <dbReference type="EMBL" id="KIK93243.1"/>
    </source>
</evidence>
<name>A0A0D0DN60_9AGAM</name>
<dbReference type="EMBL" id="KN825201">
    <property type="protein sequence ID" value="KIK93243.1"/>
    <property type="molecule type" value="Genomic_DNA"/>
</dbReference>
<keyword evidence="2" id="KW-1185">Reference proteome</keyword>
<reference evidence="2" key="2">
    <citation type="submission" date="2015-01" db="EMBL/GenBank/DDBJ databases">
        <title>Evolutionary Origins and Diversification of the Mycorrhizal Mutualists.</title>
        <authorList>
            <consortium name="DOE Joint Genome Institute"/>
            <consortium name="Mycorrhizal Genomics Consortium"/>
            <person name="Kohler A."/>
            <person name="Kuo A."/>
            <person name="Nagy L.G."/>
            <person name="Floudas D."/>
            <person name="Copeland A."/>
            <person name="Barry K.W."/>
            <person name="Cichocki N."/>
            <person name="Veneault-Fourrey C."/>
            <person name="LaButti K."/>
            <person name="Lindquist E.A."/>
            <person name="Lipzen A."/>
            <person name="Lundell T."/>
            <person name="Morin E."/>
            <person name="Murat C."/>
            <person name="Riley R."/>
            <person name="Ohm R."/>
            <person name="Sun H."/>
            <person name="Tunlid A."/>
            <person name="Henrissat B."/>
            <person name="Grigoriev I.V."/>
            <person name="Hibbett D.S."/>
            <person name="Martin F."/>
        </authorList>
    </citation>
    <scope>NUCLEOTIDE SEQUENCE [LARGE SCALE GENOMIC DNA]</scope>
    <source>
        <strain evidence="2">Ve08.2h10</strain>
    </source>
</reference>
<organism evidence="1 2">
    <name type="scientific">Paxillus rubicundulus Ve08.2h10</name>
    <dbReference type="NCBI Taxonomy" id="930991"/>
    <lineage>
        <taxon>Eukaryota</taxon>
        <taxon>Fungi</taxon>
        <taxon>Dikarya</taxon>
        <taxon>Basidiomycota</taxon>
        <taxon>Agaricomycotina</taxon>
        <taxon>Agaricomycetes</taxon>
        <taxon>Agaricomycetidae</taxon>
        <taxon>Boletales</taxon>
        <taxon>Paxilineae</taxon>
        <taxon>Paxillaceae</taxon>
        <taxon>Paxillus</taxon>
    </lineage>
</organism>
<evidence type="ECO:0000313" key="2">
    <source>
        <dbReference type="Proteomes" id="UP000054538"/>
    </source>
</evidence>
<proteinExistence type="predicted"/>
<accession>A0A0D0DN60</accession>
<dbReference type="Proteomes" id="UP000054538">
    <property type="component" value="Unassembled WGS sequence"/>
</dbReference>
<sequence length="87" mass="9248">MAIELFLTAGITTGHGRPKEFHGVRWCMHSGSVLMSVMQTTGLVLMGSRPMSKEGRAGGETDDIFVRSVPTGALVSVTGSYVVPVPR</sequence>
<dbReference type="InParanoid" id="A0A0D0DN60"/>
<protein>
    <submittedName>
        <fullName evidence="1">Uncharacterized protein</fullName>
    </submittedName>
</protein>
<gene>
    <name evidence="1" type="ORF">PAXRUDRAFT_829154</name>
</gene>
<dbReference type="AlphaFoldDB" id="A0A0D0DN60"/>
<dbReference type="HOGENOM" id="CLU_2484006_0_0_1"/>